<dbReference type="EMBL" id="JACASF010000008">
    <property type="protein sequence ID" value="KAF6461640.1"/>
    <property type="molecule type" value="Genomic_DNA"/>
</dbReference>
<dbReference type="AlphaFoldDB" id="A0A7J8GP02"/>
<evidence type="ECO:0000256" key="1">
    <source>
        <dbReference type="ARBA" id="ARBA00022664"/>
    </source>
</evidence>
<gene>
    <name evidence="5" type="ORF">HJG59_003050</name>
</gene>
<keyword evidence="3" id="KW-0949">S-adenosyl-L-methionine</keyword>
<organism evidence="5 6">
    <name type="scientific">Molossus molossus</name>
    <name type="common">Pallas' mastiff bat</name>
    <name type="synonym">Vespertilio molossus</name>
    <dbReference type="NCBI Taxonomy" id="27622"/>
    <lineage>
        <taxon>Eukaryota</taxon>
        <taxon>Metazoa</taxon>
        <taxon>Chordata</taxon>
        <taxon>Craniata</taxon>
        <taxon>Vertebrata</taxon>
        <taxon>Euteleostomi</taxon>
        <taxon>Mammalia</taxon>
        <taxon>Eutheria</taxon>
        <taxon>Laurasiatheria</taxon>
        <taxon>Chiroptera</taxon>
        <taxon>Yangochiroptera</taxon>
        <taxon>Molossidae</taxon>
        <taxon>Molossus</taxon>
    </lineage>
</organism>
<evidence type="ECO:0000313" key="5">
    <source>
        <dbReference type="EMBL" id="KAF6461640.1"/>
    </source>
</evidence>
<evidence type="ECO:0000256" key="3">
    <source>
        <dbReference type="RuleBase" id="RU368012"/>
    </source>
</evidence>
<comment type="caution">
    <text evidence="5">The sequence shown here is derived from an EMBL/GenBank/DDBJ whole genome shotgun (WGS) entry which is preliminary data.</text>
</comment>
<comment type="catalytic activity">
    <reaction evidence="3">
        <text>a 5'-end (N(7)-methyl 5'-triphosphoguanosine)-ribonucleoside in mRNA + S-adenosyl-L-methionine = a 5'-end (N(7)-methyl 5'-triphosphoguanosine)-(2'-O-methyl-ribonucleoside) in mRNA + S-adenosyl-L-homocysteine + H(+)</text>
        <dbReference type="Rhea" id="RHEA:67020"/>
        <dbReference type="Rhea" id="RHEA-COMP:17167"/>
        <dbReference type="Rhea" id="RHEA-COMP:17168"/>
        <dbReference type="ChEBI" id="CHEBI:15378"/>
        <dbReference type="ChEBI" id="CHEBI:57856"/>
        <dbReference type="ChEBI" id="CHEBI:59789"/>
        <dbReference type="ChEBI" id="CHEBI:156461"/>
        <dbReference type="ChEBI" id="CHEBI:167609"/>
        <dbReference type="EC" id="2.1.1.57"/>
    </reaction>
</comment>
<dbReference type="PANTHER" id="PTHR16121">
    <property type="entry name" value="CAP-SPECIFIC MRNA (NUCLEOSIDE-2'-O-)-METHYLTRANSFERASE 1-RELATED"/>
    <property type="match status" value="1"/>
</dbReference>
<comment type="subcellular location">
    <subcellularLocation>
        <location evidence="3">Nucleus</location>
    </subcellularLocation>
</comment>
<proteinExistence type="predicted"/>
<accession>A0A7J8GP02</accession>
<keyword evidence="6" id="KW-1185">Reference proteome</keyword>
<sequence>MKIIKGFSGTPKLSYTGRDDRHFVPTGLYIVRTVNEPWTMGFSKSFKRKFFYNKKTKLSTYELPADAIAPFHICYYGRLFWDWGDGISVHDSQKPQDPDKLSKEDVLTFIQTHSA</sequence>
<dbReference type="Gene3D" id="2.20.70.10">
    <property type="match status" value="1"/>
</dbReference>
<dbReference type="GO" id="GO:0005634">
    <property type="term" value="C:nucleus"/>
    <property type="evidence" value="ECO:0007669"/>
    <property type="project" value="UniProtKB-SubCell"/>
</dbReference>
<name>A0A7J8GP02_MOLMO</name>
<dbReference type="InterPro" id="IPR050851">
    <property type="entry name" value="mRNA_Cap_2O-Ribose_MeTrfase"/>
</dbReference>
<dbReference type="GO" id="GO:0004483">
    <property type="term" value="F:methyltransferase cap1 activity"/>
    <property type="evidence" value="ECO:0007669"/>
    <property type="project" value="UniProtKB-UniRule"/>
</dbReference>
<dbReference type="GO" id="GO:0016556">
    <property type="term" value="P:mRNA modification"/>
    <property type="evidence" value="ECO:0007669"/>
    <property type="project" value="UniProtKB-UniRule"/>
</dbReference>
<protein>
    <recommendedName>
        <fullName evidence="3">Cap-specific mRNA (nucleoside-2'-O-)-methyltransferase 1</fullName>
        <ecNumber evidence="3">2.1.1.57</ecNumber>
    </recommendedName>
    <alternativeName>
        <fullName evidence="3">Cap1 2'O-ribose methyltransferase 1</fullName>
    </alternativeName>
</protein>
<dbReference type="PROSITE" id="PS01159">
    <property type="entry name" value="WW_DOMAIN_1"/>
    <property type="match status" value="1"/>
</dbReference>
<dbReference type="PANTHER" id="PTHR16121:SF0">
    <property type="entry name" value="CAP-SPECIFIC MRNA (NUCLEOSIDE-2'-O-)-METHYLTRANSFERASE 1"/>
    <property type="match status" value="1"/>
</dbReference>
<dbReference type="SMART" id="SM00456">
    <property type="entry name" value="WW"/>
    <property type="match status" value="1"/>
</dbReference>
<comment type="function">
    <text evidence="3">S-adenosyl-L-methionine-dependent methyltransferase that mediates RNA cap1 2'-O-ribose methylation to the 5'-cap structure of RNAs. Methylates the ribose of the first nucleotide of a m(7)GpppG-capped mRNA to produce m(7)GpppNmp (cap1).</text>
</comment>
<keyword evidence="3 5" id="KW-0808">Transferase</keyword>
<dbReference type="Proteomes" id="UP000550707">
    <property type="component" value="Unassembled WGS sequence"/>
</dbReference>
<evidence type="ECO:0000259" key="4">
    <source>
        <dbReference type="PROSITE" id="PS50020"/>
    </source>
</evidence>
<evidence type="ECO:0000313" key="6">
    <source>
        <dbReference type="Proteomes" id="UP000550707"/>
    </source>
</evidence>
<dbReference type="GO" id="GO:0005737">
    <property type="term" value="C:cytoplasm"/>
    <property type="evidence" value="ECO:0007669"/>
    <property type="project" value="TreeGrafter"/>
</dbReference>
<dbReference type="EC" id="2.1.1.57" evidence="3"/>
<dbReference type="InterPro" id="IPR001202">
    <property type="entry name" value="WW_dom"/>
</dbReference>
<dbReference type="PROSITE" id="PS50020">
    <property type="entry name" value="WW_DOMAIN_2"/>
    <property type="match status" value="1"/>
</dbReference>
<dbReference type="GO" id="GO:0032259">
    <property type="term" value="P:methylation"/>
    <property type="evidence" value="ECO:0007669"/>
    <property type="project" value="UniProtKB-KW"/>
</dbReference>
<keyword evidence="2 3" id="KW-0506">mRNA capping</keyword>
<evidence type="ECO:0000256" key="2">
    <source>
        <dbReference type="ARBA" id="ARBA00023042"/>
    </source>
</evidence>
<dbReference type="GO" id="GO:0006370">
    <property type="term" value="P:7-methylguanosine mRNA capping"/>
    <property type="evidence" value="ECO:0007669"/>
    <property type="project" value="UniProtKB-UniRule"/>
</dbReference>
<keyword evidence="3" id="KW-0539">Nucleus</keyword>
<keyword evidence="1 3" id="KW-0507">mRNA processing</keyword>
<feature type="domain" description="WW" evidence="4">
    <location>
        <begin position="32"/>
        <end position="66"/>
    </location>
</feature>
<keyword evidence="3 5" id="KW-0489">Methyltransferase</keyword>
<reference evidence="5 6" key="1">
    <citation type="journal article" date="2020" name="Nature">
        <title>Six reference-quality genomes reveal evolution of bat adaptations.</title>
        <authorList>
            <person name="Jebb D."/>
            <person name="Huang Z."/>
            <person name="Pippel M."/>
            <person name="Hughes G.M."/>
            <person name="Lavrichenko K."/>
            <person name="Devanna P."/>
            <person name="Winkler S."/>
            <person name="Jermiin L.S."/>
            <person name="Skirmuntt E.C."/>
            <person name="Katzourakis A."/>
            <person name="Burkitt-Gray L."/>
            <person name="Ray D.A."/>
            <person name="Sullivan K.A.M."/>
            <person name="Roscito J.G."/>
            <person name="Kirilenko B.M."/>
            <person name="Davalos L.M."/>
            <person name="Corthals A.P."/>
            <person name="Power M.L."/>
            <person name="Jones G."/>
            <person name="Ransome R.D."/>
            <person name="Dechmann D.K.N."/>
            <person name="Locatelli A.G."/>
            <person name="Puechmaille S.J."/>
            <person name="Fedrigo O."/>
            <person name="Jarvis E.D."/>
            <person name="Hiller M."/>
            <person name="Vernes S.C."/>
            <person name="Myers E.W."/>
            <person name="Teeling E.C."/>
        </authorList>
    </citation>
    <scope>NUCLEOTIDE SEQUENCE [LARGE SCALE GENOMIC DNA]</scope>
    <source>
        <strain evidence="5">MMolMol1</strain>
        <tissue evidence="5">Muscle</tissue>
    </source>
</reference>
<dbReference type="GO" id="GO:0003676">
    <property type="term" value="F:nucleic acid binding"/>
    <property type="evidence" value="ECO:0007669"/>
    <property type="project" value="UniProtKB-UniRule"/>
</dbReference>